<gene>
    <name evidence="2" type="ORF">H4W26_001063</name>
</gene>
<feature type="transmembrane region" description="Helical" evidence="1">
    <location>
        <begin position="103"/>
        <end position="126"/>
    </location>
</feature>
<dbReference type="Proteomes" id="UP000636579">
    <property type="component" value="Unassembled WGS sequence"/>
</dbReference>
<proteinExistence type="predicted"/>
<name>A0ABR9J5N8_9MICC</name>
<evidence type="ECO:0000256" key="1">
    <source>
        <dbReference type="SAM" id="Phobius"/>
    </source>
</evidence>
<protein>
    <submittedName>
        <fullName evidence="2">Uncharacterized protein</fullName>
    </submittedName>
</protein>
<accession>A0ABR9J5N8</accession>
<keyword evidence="1" id="KW-1133">Transmembrane helix</keyword>
<evidence type="ECO:0000313" key="3">
    <source>
        <dbReference type="Proteomes" id="UP000636579"/>
    </source>
</evidence>
<keyword evidence="1" id="KW-0472">Membrane</keyword>
<dbReference type="RefSeq" id="WP_192591074.1">
    <property type="nucleotide sequence ID" value="NZ_JADBEE010000001.1"/>
</dbReference>
<reference evidence="2 3" key="1">
    <citation type="submission" date="2020-10" db="EMBL/GenBank/DDBJ databases">
        <title>Sequencing the genomes of 1000 actinobacteria strains.</title>
        <authorList>
            <person name="Klenk H.-P."/>
        </authorList>
    </citation>
    <scope>NUCLEOTIDE SEQUENCE [LARGE SCALE GENOMIC DNA]</scope>
    <source>
        <strain evidence="2 3">DSM 15474</strain>
    </source>
</reference>
<keyword evidence="3" id="KW-1185">Reference proteome</keyword>
<dbReference type="EMBL" id="JADBEE010000001">
    <property type="protein sequence ID" value="MBE1514308.1"/>
    <property type="molecule type" value="Genomic_DNA"/>
</dbReference>
<evidence type="ECO:0000313" key="2">
    <source>
        <dbReference type="EMBL" id="MBE1514308.1"/>
    </source>
</evidence>
<comment type="caution">
    <text evidence="2">The sequence shown here is derived from an EMBL/GenBank/DDBJ whole genome shotgun (WGS) entry which is preliminary data.</text>
</comment>
<feature type="transmembrane region" description="Helical" evidence="1">
    <location>
        <begin position="146"/>
        <end position="169"/>
    </location>
</feature>
<sequence>MASETEQLGKEVRRKRAPVDIDHDKLARILMQNLDQTMEKRMNRMIDDSITRMDGVLRAQEERMATLGTTNLDRTLEALGKAEETASRVKTGMLWGGLGRLSMVLLPFALVLLALVAMVVPAAQLLGVAPLSEWIWGIFADIETLWGQAIFAACFLGAMTGVVWVMWALAMKIMAAHTVATRT</sequence>
<organism evidence="2 3">
    <name type="scientific">Nesterenkonia halotolerans</name>
    <dbReference type="NCBI Taxonomy" id="225325"/>
    <lineage>
        <taxon>Bacteria</taxon>
        <taxon>Bacillati</taxon>
        <taxon>Actinomycetota</taxon>
        <taxon>Actinomycetes</taxon>
        <taxon>Micrococcales</taxon>
        <taxon>Micrococcaceae</taxon>
        <taxon>Nesterenkonia</taxon>
    </lineage>
</organism>
<keyword evidence="1" id="KW-0812">Transmembrane</keyword>